<dbReference type="RefSeq" id="WP_247261949.1">
    <property type="nucleotide sequence ID" value="NZ_JALJQZ010000031.1"/>
</dbReference>
<dbReference type="Gene3D" id="3.40.190.10">
    <property type="entry name" value="Periplasmic binding protein-like II"/>
    <property type="match status" value="2"/>
</dbReference>
<comment type="similarity">
    <text evidence="1">Belongs to the bacterial solute-binding protein 3 family.</text>
</comment>
<keyword evidence="3 4" id="KW-0732">Signal</keyword>
<dbReference type="EMBL" id="JBHSBD010000122">
    <property type="protein sequence ID" value="MFC3970730.1"/>
    <property type="molecule type" value="Genomic_DNA"/>
</dbReference>
<name>A0ABV8EF51_9HYPH</name>
<keyword evidence="7" id="KW-1185">Reference proteome</keyword>
<evidence type="ECO:0000313" key="7">
    <source>
        <dbReference type="Proteomes" id="UP001595697"/>
    </source>
</evidence>
<organism evidence="6 7">
    <name type="scientific">Rhizobium lemnae</name>
    <dbReference type="NCBI Taxonomy" id="1214924"/>
    <lineage>
        <taxon>Bacteria</taxon>
        <taxon>Pseudomonadati</taxon>
        <taxon>Pseudomonadota</taxon>
        <taxon>Alphaproteobacteria</taxon>
        <taxon>Hyphomicrobiales</taxon>
        <taxon>Rhizobiaceae</taxon>
        <taxon>Rhizobium/Agrobacterium group</taxon>
        <taxon>Rhizobium</taxon>
    </lineage>
</organism>
<gene>
    <name evidence="6" type="ORF">ACFOVS_21890</name>
</gene>
<comment type="caution">
    <text evidence="6">The sequence shown here is derived from an EMBL/GenBank/DDBJ whole genome shotgun (WGS) entry which is preliminary data.</text>
</comment>
<protein>
    <submittedName>
        <fullName evidence="6">Amino acid ABC transporter substrate-binding protein</fullName>
    </submittedName>
</protein>
<sequence length="298" mass="33115">MLRMVFERLLAVIMLILQSTLAFAETDLSLNGSTIERLKETRVLRVGYGLAQPFSYRTSSGDVVGYSIDLCKAMAAKIQTMLDLPELSVELVQRTPANRIQSLNDGGIDIECNASTNIAERRKAVFFTPPHFIAQTKVVSLARNNINRIDDLRGKSVAVVLGTVNVSQILQLSRERKLGLVSVPVNEVREAFELVKSGRVSAFAMDDVLIRNLISQTGNPDDYVVSAEAISEPQPYGFMTRISDPQFAELAATALRSVYRSPQMQEMYDRWFMQPFEGSPKGLNLPMSDELKASFATQ</sequence>
<keyword evidence="2" id="KW-0813">Transport</keyword>
<dbReference type="Pfam" id="PF00497">
    <property type="entry name" value="SBP_bac_3"/>
    <property type="match status" value="1"/>
</dbReference>
<dbReference type="Proteomes" id="UP001595697">
    <property type="component" value="Unassembled WGS sequence"/>
</dbReference>
<feature type="chain" id="PRO_5045416657" evidence="4">
    <location>
        <begin position="25"/>
        <end position="298"/>
    </location>
</feature>
<feature type="signal peptide" evidence="4">
    <location>
        <begin position="1"/>
        <end position="24"/>
    </location>
</feature>
<feature type="domain" description="Solute-binding protein family 3/N-terminal" evidence="5">
    <location>
        <begin position="43"/>
        <end position="275"/>
    </location>
</feature>
<accession>A0ABV8EF51</accession>
<reference evidence="7" key="1">
    <citation type="journal article" date="2019" name="Int. J. Syst. Evol. Microbiol.">
        <title>The Global Catalogue of Microorganisms (GCM) 10K type strain sequencing project: providing services to taxonomists for standard genome sequencing and annotation.</title>
        <authorList>
            <consortium name="The Broad Institute Genomics Platform"/>
            <consortium name="The Broad Institute Genome Sequencing Center for Infectious Disease"/>
            <person name="Wu L."/>
            <person name="Ma J."/>
        </authorList>
    </citation>
    <scope>NUCLEOTIDE SEQUENCE [LARGE SCALE GENOMIC DNA]</scope>
    <source>
        <strain evidence="7">TBRC 5781</strain>
    </source>
</reference>
<proteinExistence type="inferred from homology"/>
<evidence type="ECO:0000259" key="5">
    <source>
        <dbReference type="SMART" id="SM00062"/>
    </source>
</evidence>
<evidence type="ECO:0000256" key="4">
    <source>
        <dbReference type="SAM" id="SignalP"/>
    </source>
</evidence>
<dbReference type="InterPro" id="IPR051455">
    <property type="entry name" value="Bact_solute-bind_prot3"/>
</dbReference>
<dbReference type="PANTHER" id="PTHR30085">
    <property type="entry name" value="AMINO ACID ABC TRANSPORTER PERMEASE"/>
    <property type="match status" value="1"/>
</dbReference>
<evidence type="ECO:0000256" key="3">
    <source>
        <dbReference type="ARBA" id="ARBA00022729"/>
    </source>
</evidence>
<dbReference type="PANTHER" id="PTHR30085:SF2">
    <property type="entry name" value="GLUTAMATE_ASPARTATE IMPORT SOLUTE-BINDING PROTEIN"/>
    <property type="match status" value="1"/>
</dbReference>
<evidence type="ECO:0000256" key="2">
    <source>
        <dbReference type="ARBA" id="ARBA00022448"/>
    </source>
</evidence>
<dbReference type="SMART" id="SM00062">
    <property type="entry name" value="PBPb"/>
    <property type="match status" value="1"/>
</dbReference>
<dbReference type="InterPro" id="IPR001638">
    <property type="entry name" value="Solute-binding_3/MltF_N"/>
</dbReference>
<dbReference type="CDD" id="cd13688">
    <property type="entry name" value="PBP2_GltI_DEBP"/>
    <property type="match status" value="1"/>
</dbReference>
<evidence type="ECO:0000256" key="1">
    <source>
        <dbReference type="ARBA" id="ARBA00010333"/>
    </source>
</evidence>
<evidence type="ECO:0000313" key="6">
    <source>
        <dbReference type="EMBL" id="MFC3970730.1"/>
    </source>
</evidence>
<dbReference type="SUPFAM" id="SSF53850">
    <property type="entry name" value="Periplasmic binding protein-like II"/>
    <property type="match status" value="1"/>
</dbReference>